<dbReference type="Gramene" id="Pp3c4_19700V3.1">
    <property type="protein sequence ID" value="Pp3c4_19700V3.1"/>
    <property type="gene ID" value="Pp3c4_19700"/>
</dbReference>
<comment type="similarity">
    <text evidence="1">Belongs to the AB hydrolase superfamily.</text>
</comment>
<dbReference type="PANTHER" id="PTHR43039">
    <property type="entry name" value="ESTERASE-RELATED"/>
    <property type="match status" value="1"/>
</dbReference>
<accession>A0A2K1KP51</accession>
<dbReference type="GO" id="GO:0016787">
    <property type="term" value="F:hydrolase activity"/>
    <property type="evidence" value="ECO:0007669"/>
    <property type="project" value="UniProtKB-KW"/>
</dbReference>
<dbReference type="Pfam" id="PF00561">
    <property type="entry name" value="Abhydrolase_1"/>
    <property type="match status" value="1"/>
</dbReference>
<dbReference type="RefSeq" id="XP_024373000.1">
    <property type="nucleotide sequence ID" value="XM_024517232.2"/>
</dbReference>
<organism evidence="4">
    <name type="scientific">Physcomitrium patens</name>
    <name type="common">Spreading-leaved earth moss</name>
    <name type="synonym">Physcomitrella patens</name>
    <dbReference type="NCBI Taxonomy" id="3218"/>
    <lineage>
        <taxon>Eukaryota</taxon>
        <taxon>Viridiplantae</taxon>
        <taxon>Streptophyta</taxon>
        <taxon>Embryophyta</taxon>
        <taxon>Bryophyta</taxon>
        <taxon>Bryophytina</taxon>
        <taxon>Bryopsida</taxon>
        <taxon>Funariidae</taxon>
        <taxon>Funariales</taxon>
        <taxon>Funariaceae</taxon>
        <taxon>Physcomitrium</taxon>
    </lineage>
</organism>
<reference evidence="4 6" key="1">
    <citation type="journal article" date="2008" name="Science">
        <title>The Physcomitrella genome reveals evolutionary insights into the conquest of land by plants.</title>
        <authorList>
            <person name="Rensing S."/>
            <person name="Lang D."/>
            <person name="Zimmer A."/>
            <person name="Terry A."/>
            <person name="Salamov A."/>
            <person name="Shapiro H."/>
            <person name="Nishiyama T."/>
            <person name="Perroud P.-F."/>
            <person name="Lindquist E."/>
            <person name="Kamisugi Y."/>
            <person name="Tanahashi T."/>
            <person name="Sakakibara K."/>
            <person name="Fujita T."/>
            <person name="Oishi K."/>
            <person name="Shin-I T."/>
            <person name="Kuroki Y."/>
            <person name="Toyoda A."/>
            <person name="Suzuki Y."/>
            <person name="Hashimoto A."/>
            <person name="Yamaguchi K."/>
            <person name="Sugano A."/>
            <person name="Kohara Y."/>
            <person name="Fujiyama A."/>
            <person name="Anterola A."/>
            <person name="Aoki S."/>
            <person name="Ashton N."/>
            <person name="Barbazuk W.B."/>
            <person name="Barker E."/>
            <person name="Bennetzen J."/>
            <person name="Bezanilla M."/>
            <person name="Blankenship R."/>
            <person name="Cho S.H."/>
            <person name="Dutcher S."/>
            <person name="Estelle M."/>
            <person name="Fawcett J.A."/>
            <person name="Gundlach H."/>
            <person name="Hanada K."/>
            <person name="Heyl A."/>
            <person name="Hicks K.A."/>
            <person name="Hugh J."/>
            <person name="Lohr M."/>
            <person name="Mayer K."/>
            <person name="Melkozernov A."/>
            <person name="Murata T."/>
            <person name="Nelson D."/>
            <person name="Pils B."/>
            <person name="Prigge M."/>
            <person name="Reiss B."/>
            <person name="Renner T."/>
            <person name="Rombauts S."/>
            <person name="Rushton P."/>
            <person name="Sanderfoot A."/>
            <person name="Schween G."/>
            <person name="Shiu S.-H."/>
            <person name="Stueber K."/>
            <person name="Theodoulou F.L."/>
            <person name="Tu H."/>
            <person name="Van de Peer Y."/>
            <person name="Verrier P.J."/>
            <person name="Waters E."/>
            <person name="Wood A."/>
            <person name="Yang L."/>
            <person name="Cove D."/>
            <person name="Cuming A."/>
            <person name="Hasebe M."/>
            <person name="Lucas S."/>
            <person name="Mishler D.B."/>
            <person name="Reski R."/>
            <person name="Grigoriev I."/>
            <person name="Quatrano R.S."/>
            <person name="Boore J.L."/>
        </authorList>
    </citation>
    <scope>NUCLEOTIDE SEQUENCE [LARGE SCALE GENOMIC DNA]</scope>
    <source>
        <strain evidence="5 6">cv. Gransden 2004</strain>
    </source>
</reference>
<dbReference type="STRING" id="3218.A0A2K1KP51"/>
<evidence type="ECO:0000313" key="5">
    <source>
        <dbReference type="EnsemblPlants" id="Pp3c4_19700V3.1"/>
    </source>
</evidence>
<protein>
    <recommendedName>
        <fullName evidence="3">AB hydrolase-1 domain-containing protein</fullName>
    </recommendedName>
</protein>
<dbReference type="InterPro" id="IPR029058">
    <property type="entry name" value="AB_hydrolase_fold"/>
</dbReference>
<proteinExistence type="inferred from homology"/>
<dbReference type="PaxDb" id="3218-PP1S201_138V6.1"/>
<dbReference type="Gramene" id="Pp3c4_19700V3.4">
    <property type="protein sequence ID" value="Pp3c4_19700V3.4"/>
    <property type="gene ID" value="Pp3c4_19700"/>
</dbReference>
<dbReference type="PRINTS" id="PR00111">
    <property type="entry name" value="ABHYDROLASE"/>
</dbReference>
<evidence type="ECO:0000259" key="3">
    <source>
        <dbReference type="Pfam" id="PF00561"/>
    </source>
</evidence>
<keyword evidence="6" id="KW-1185">Reference proteome</keyword>
<dbReference type="KEGG" id="ppp:112281066"/>
<reference evidence="5" key="3">
    <citation type="submission" date="2020-12" db="UniProtKB">
        <authorList>
            <consortium name="EnsemblPlants"/>
        </authorList>
    </citation>
    <scope>IDENTIFICATION</scope>
</reference>
<dbReference type="EnsemblPlants" id="Pp3c4_19700V3.4">
    <property type="protein sequence ID" value="Pp3c4_19700V3.4"/>
    <property type="gene ID" value="Pp3c4_19700"/>
</dbReference>
<dbReference type="FunFam" id="3.40.50.1820:FF:000042">
    <property type="entry name" value="probable strigolactone esterase DAD2"/>
    <property type="match status" value="1"/>
</dbReference>
<dbReference type="AlphaFoldDB" id="A0A2K1KP51"/>
<dbReference type="EnsemblPlants" id="Pp3c4_19700V3.1">
    <property type="protein sequence ID" value="Pp3c4_19700V3.1"/>
    <property type="gene ID" value="Pp3c4_19700"/>
</dbReference>
<dbReference type="EMBL" id="ABEU02000004">
    <property type="protein sequence ID" value="PNR55562.1"/>
    <property type="molecule type" value="Genomic_DNA"/>
</dbReference>
<dbReference type="OrthoDB" id="408373at2759"/>
<keyword evidence="2" id="KW-0378">Hydrolase</keyword>
<dbReference type="GeneID" id="112281066"/>
<dbReference type="ESTHER" id="phypa-a9tc36">
    <property type="family name" value="RsbQ-like"/>
</dbReference>
<evidence type="ECO:0000313" key="4">
    <source>
        <dbReference type="EMBL" id="PNR55562.1"/>
    </source>
</evidence>
<gene>
    <name evidence="5" type="primary">LOC112281066</name>
    <name evidence="4" type="ORF">PHYPA_006459</name>
</gene>
<dbReference type="Gene3D" id="3.40.50.1820">
    <property type="entry name" value="alpha/beta hydrolase"/>
    <property type="match status" value="1"/>
</dbReference>
<name>A0A2K1KP51_PHYPA</name>
<evidence type="ECO:0000256" key="2">
    <source>
        <dbReference type="ARBA" id="ARBA00022801"/>
    </source>
</evidence>
<evidence type="ECO:0000313" key="6">
    <source>
        <dbReference type="Proteomes" id="UP000006727"/>
    </source>
</evidence>
<feature type="domain" description="AB hydrolase-1" evidence="3">
    <location>
        <begin position="69"/>
        <end position="228"/>
    </location>
</feature>
<dbReference type="InterPro" id="IPR000073">
    <property type="entry name" value="AB_hydrolase_1"/>
</dbReference>
<dbReference type="SUPFAM" id="SSF53474">
    <property type="entry name" value="alpha/beta-Hydrolases"/>
    <property type="match status" value="1"/>
</dbReference>
<evidence type="ECO:0000256" key="1">
    <source>
        <dbReference type="ARBA" id="ARBA00008645"/>
    </source>
</evidence>
<dbReference type="Proteomes" id="UP000006727">
    <property type="component" value="Chromosome 4"/>
</dbReference>
<sequence>MSKALYYSEQPLKILKLSEDSIGDYFEAFPCNWDNFKRAADRCNFKRMVVSESLLAAHNLSVLGNGDQVVVLGHGFGSDQSMWKYVVPSLLSNNFRVVLYDLMGASTTDANNFSFKRYTSLQSFADDLLAILDELEIESCVYVGHSISGMIGCLASLEKPDIFQKLILLGASPRYLNDTNYHGGFEQHDLDQMYANMKSNFRTWVSGFAPAALGAHIDNRAVQDFSRTLSSMRPDIAFSISQIIFQSDLRSILPQVTVPCHILQSMKDLAVPVEVAEYLNSNLGGWTSIRILQTEGHIPQLSSPELVIPVLLRCIED</sequence>
<reference evidence="4 6" key="2">
    <citation type="journal article" date="2018" name="Plant J.">
        <title>The Physcomitrella patens chromosome-scale assembly reveals moss genome structure and evolution.</title>
        <authorList>
            <person name="Lang D."/>
            <person name="Ullrich K.K."/>
            <person name="Murat F."/>
            <person name="Fuchs J."/>
            <person name="Jenkins J."/>
            <person name="Haas F.B."/>
            <person name="Piednoel M."/>
            <person name="Gundlach H."/>
            <person name="Van Bel M."/>
            <person name="Meyberg R."/>
            <person name="Vives C."/>
            <person name="Morata J."/>
            <person name="Symeonidi A."/>
            <person name="Hiss M."/>
            <person name="Muchero W."/>
            <person name="Kamisugi Y."/>
            <person name="Saleh O."/>
            <person name="Blanc G."/>
            <person name="Decker E.L."/>
            <person name="van Gessel N."/>
            <person name="Grimwood J."/>
            <person name="Hayes R.D."/>
            <person name="Graham S.W."/>
            <person name="Gunter L.E."/>
            <person name="McDaniel S.F."/>
            <person name="Hoernstein S.N.W."/>
            <person name="Larsson A."/>
            <person name="Li F.W."/>
            <person name="Perroud P.F."/>
            <person name="Phillips J."/>
            <person name="Ranjan P."/>
            <person name="Rokshar D.S."/>
            <person name="Rothfels C.J."/>
            <person name="Schneider L."/>
            <person name="Shu S."/>
            <person name="Stevenson D.W."/>
            <person name="Thummler F."/>
            <person name="Tillich M."/>
            <person name="Villarreal Aguilar J.C."/>
            <person name="Widiez T."/>
            <person name="Wong G.K."/>
            <person name="Wymore A."/>
            <person name="Zhang Y."/>
            <person name="Zimmer A.D."/>
            <person name="Quatrano R.S."/>
            <person name="Mayer K.F.X."/>
            <person name="Goodstein D."/>
            <person name="Casacuberta J.M."/>
            <person name="Vandepoele K."/>
            <person name="Reski R."/>
            <person name="Cuming A.C."/>
            <person name="Tuskan G.A."/>
            <person name="Maumus F."/>
            <person name="Salse J."/>
            <person name="Schmutz J."/>
            <person name="Rensing S.A."/>
        </authorList>
    </citation>
    <scope>NUCLEOTIDE SEQUENCE [LARGE SCALE GENOMIC DNA]</scope>
    <source>
        <strain evidence="5 6">cv. Gransden 2004</strain>
    </source>
</reference>